<accession>A0A450XHI0</accession>
<organism evidence="1">
    <name type="scientific">Candidatus Kentrum sp. LPFa</name>
    <dbReference type="NCBI Taxonomy" id="2126335"/>
    <lineage>
        <taxon>Bacteria</taxon>
        <taxon>Pseudomonadati</taxon>
        <taxon>Pseudomonadota</taxon>
        <taxon>Gammaproteobacteria</taxon>
        <taxon>Candidatus Kentrum</taxon>
    </lineage>
</organism>
<proteinExistence type="predicted"/>
<dbReference type="InterPro" id="IPR019270">
    <property type="entry name" value="DUF2283"/>
</dbReference>
<evidence type="ECO:0000313" key="1">
    <source>
        <dbReference type="EMBL" id="VFK28780.1"/>
    </source>
</evidence>
<gene>
    <name evidence="1" type="ORF">BECKLPF1236C_GA0070990_100744</name>
</gene>
<sequence length="96" mass="11129">MKNKLPHKKRKVPRMNSPQLSYFQDEGILYLSLSDEPKVGSVEISPDITAELNENGDITLAISNETRLGREQKSSKYRRTWNFLRGCQPDFRRSDT</sequence>
<reference evidence="1" key="1">
    <citation type="submission" date="2019-02" db="EMBL/GenBank/DDBJ databases">
        <authorList>
            <person name="Gruber-Vodicka R. H."/>
            <person name="Seah K. B. B."/>
        </authorList>
    </citation>
    <scope>NUCLEOTIDE SEQUENCE</scope>
    <source>
        <strain evidence="1">BECK_S426</strain>
    </source>
</reference>
<dbReference type="AlphaFoldDB" id="A0A450XHI0"/>
<protein>
    <submittedName>
        <fullName evidence="1">Uncharacterized protein</fullName>
    </submittedName>
</protein>
<dbReference type="EMBL" id="CAADFP010000074">
    <property type="protein sequence ID" value="VFK28780.1"/>
    <property type="molecule type" value="Genomic_DNA"/>
</dbReference>
<name>A0A450XHI0_9GAMM</name>
<dbReference type="Pfam" id="PF10049">
    <property type="entry name" value="DUF2283"/>
    <property type="match status" value="1"/>
</dbReference>